<evidence type="ECO:0000256" key="2">
    <source>
        <dbReference type="SAM" id="Phobius"/>
    </source>
</evidence>
<gene>
    <name evidence="3" type="ORF">F4561_002795</name>
</gene>
<evidence type="ECO:0000313" key="4">
    <source>
        <dbReference type="Proteomes" id="UP000523007"/>
    </source>
</evidence>
<keyword evidence="4" id="KW-1185">Reference proteome</keyword>
<dbReference type="AlphaFoldDB" id="A0A7W7RHA9"/>
<organism evidence="3 4">
    <name type="scientific">Lipingzhangella halophila</name>
    <dbReference type="NCBI Taxonomy" id="1783352"/>
    <lineage>
        <taxon>Bacteria</taxon>
        <taxon>Bacillati</taxon>
        <taxon>Actinomycetota</taxon>
        <taxon>Actinomycetes</taxon>
        <taxon>Streptosporangiales</taxon>
        <taxon>Nocardiopsidaceae</taxon>
        <taxon>Lipingzhangella</taxon>
    </lineage>
</organism>
<keyword evidence="2" id="KW-0472">Membrane</keyword>
<comment type="caution">
    <text evidence="3">The sequence shown here is derived from an EMBL/GenBank/DDBJ whole genome shotgun (WGS) entry which is preliminary data.</text>
</comment>
<reference evidence="3 4" key="1">
    <citation type="submission" date="2020-08" db="EMBL/GenBank/DDBJ databases">
        <title>Sequencing the genomes of 1000 actinobacteria strains.</title>
        <authorList>
            <person name="Klenk H.-P."/>
        </authorList>
    </citation>
    <scope>NUCLEOTIDE SEQUENCE [LARGE SCALE GENOMIC DNA]</scope>
    <source>
        <strain evidence="3 4">DSM 102030</strain>
    </source>
</reference>
<sequence>MSEPLQDNDPRQLGPYRLSERLTARPEGIVYLAHGPAGEPVSVAMLSEGASADPAARDRFVAAVSRGNGVDNPPAVLKSNTSNPAASWVAVPHSEAGPGAGAYLEPVGVEPTSGSERSPGYVPYWAGGNAPATGRWFGQVSGGRSAAAAQPGANRAAIIGLLALLLLIVGLLAVLYMWLSQVSKQAMAESEKPSPSPSSEQPSPSPFSPLPMPSPQPGSSPEESTEPESEQEETTQPPPGGSPSSDVPSVPLDGGDQPTDVPADPEQMP</sequence>
<proteinExistence type="predicted"/>
<dbReference type="EMBL" id="JACHJT010000001">
    <property type="protein sequence ID" value="MBB4931975.1"/>
    <property type="molecule type" value="Genomic_DNA"/>
</dbReference>
<evidence type="ECO:0000256" key="1">
    <source>
        <dbReference type="SAM" id="MobiDB-lite"/>
    </source>
</evidence>
<feature type="compositionally biased region" description="Low complexity" evidence="1">
    <location>
        <begin position="242"/>
        <end position="251"/>
    </location>
</feature>
<evidence type="ECO:0000313" key="3">
    <source>
        <dbReference type="EMBL" id="MBB4931975.1"/>
    </source>
</evidence>
<protein>
    <submittedName>
        <fullName evidence="3">Uncharacterized protein</fullName>
    </submittedName>
</protein>
<accession>A0A7W7RHA9</accession>
<feature type="compositionally biased region" description="Pro residues" evidence="1">
    <location>
        <begin position="203"/>
        <end position="218"/>
    </location>
</feature>
<keyword evidence="2" id="KW-0812">Transmembrane</keyword>
<dbReference type="RefSeq" id="WP_184578988.1">
    <property type="nucleotide sequence ID" value="NZ_JACHJT010000001.1"/>
</dbReference>
<dbReference type="Proteomes" id="UP000523007">
    <property type="component" value="Unassembled WGS sequence"/>
</dbReference>
<feature type="region of interest" description="Disordered" evidence="1">
    <location>
        <begin position="189"/>
        <end position="269"/>
    </location>
</feature>
<feature type="transmembrane region" description="Helical" evidence="2">
    <location>
        <begin position="156"/>
        <end position="179"/>
    </location>
</feature>
<feature type="compositionally biased region" description="Acidic residues" evidence="1">
    <location>
        <begin position="223"/>
        <end position="233"/>
    </location>
</feature>
<name>A0A7W7RHA9_9ACTN</name>
<keyword evidence="2" id="KW-1133">Transmembrane helix</keyword>